<dbReference type="Pfam" id="PF13276">
    <property type="entry name" value="HTH_21"/>
    <property type="match status" value="1"/>
</dbReference>
<dbReference type="InterPro" id="IPR036397">
    <property type="entry name" value="RNaseH_sf"/>
</dbReference>
<organism evidence="4 5">
    <name type="scientific">Actinomycetospora chibensis</name>
    <dbReference type="NCBI Taxonomy" id="663606"/>
    <lineage>
        <taxon>Bacteria</taxon>
        <taxon>Bacillati</taxon>
        <taxon>Actinomycetota</taxon>
        <taxon>Actinomycetes</taxon>
        <taxon>Pseudonocardiales</taxon>
        <taxon>Pseudonocardiaceae</taxon>
        <taxon>Actinomycetospora</taxon>
    </lineage>
</organism>
<dbReference type="InterPro" id="IPR001584">
    <property type="entry name" value="Integrase_cat-core"/>
</dbReference>
<protein>
    <submittedName>
        <fullName evidence="4">IS3 family transposase</fullName>
    </submittedName>
</protein>
<dbReference type="SUPFAM" id="SSF53098">
    <property type="entry name" value="Ribonuclease H-like"/>
    <property type="match status" value="1"/>
</dbReference>
<reference evidence="5" key="1">
    <citation type="journal article" date="2019" name="Int. J. Syst. Evol. Microbiol.">
        <title>The Global Catalogue of Microorganisms (GCM) 10K type strain sequencing project: providing services to taxonomists for standard genome sequencing and annotation.</title>
        <authorList>
            <consortium name="The Broad Institute Genomics Platform"/>
            <consortium name="The Broad Institute Genome Sequencing Center for Infectious Disease"/>
            <person name="Wu L."/>
            <person name="Ma J."/>
        </authorList>
    </citation>
    <scope>NUCLEOTIDE SEQUENCE [LARGE SCALE GENOMIC DNA]</scope>
    <source>
        <strain evidence="5">CCUG 50347</strain>
    </source>
</reference>
<name>A0ABV9RKV6_9PSEU</name>
<dbReference type="InterPro" id="IPR025948">
    <property type="entry name" value="HTH-like_dom"/>
</dbReference>
<proteinExistence type="predicted"/>
<dbReference type="Pfam" id="PF00665">
    <property type="entry name" value="rve"/>
    <property type="match status" value="1"/>
</dbReference>
<feature type="region of interest" description="Disordered" evidence="2">
    <location>
        <begin position="99"/>
        <end position="119"/>
    </location>
</feature>
<dbReference type="PANTHER" id="PTHR46889">
    <property type="entry name" value="TRANSPOSASE INSF FOR INSERTION SEQUENCE IS3B-RELATED"/>
    <property type="match status" value="1"/>
</dbReference>
<evidence type="ECO:0000313" key="5">
    <source>
        <dbReference type="Proteomes" id="UP001595909"/>
    </source>
</evidence>
<dbReference type="RefSeq" id="WP_345332806.1">
    <property type="nucleotide sequence ID" value="NZ_BAABHN010000043.1"/>
</dbReference>
<comment type="caution">
    <text evidence="4">The sequence shown here is derived from an EMBL/GenBank/DDBJ whole genome shotgun (WGS) entry which is preliminary data.</text>
</comment>
<feature type="domain" description="Integrase catalytic" evidence="3">
    <location>
        <begin position="121"/>
        <end position="227"/>
    </location>
</feature>
<gene>
    <name evidence="4" type="ORF">ACFPEL_20590</name>
</gene>
<dbReference type="PANTHER" id="PTHR46889:SF4">
    <property type="entry name" value="TRANSPOSASE INSO FOR INSERTION SEQUENCE ELEMENT IS911B-RELATED"/>
    <property type="match status" value="1"/>
</dbReference>
<evidence type="ECO:0000313" key="4">
    <source>
        <dbReference type="EMBL" id="MFC4834821.1"/>
    </source>
</evidence>
<comment type="function">
    <text evidence="1">Involved in the transposition of the insertion sequence.</text>
</comment>
<dbReference type="InterPro" id="IPR012337">
    <property type="entry name" value="RNaseH-like_sf"/>
</dbReference>
<dbReference type="PROSITE" id="PS50994">
    <property type="entry name" value="INTEGRASE"/>
    <property type="match status" value="1"/>
</dbReference>
<dbReference type="EMBL" id="JBHSIM010000043">
    <property type="protein sequence ID" value="MFC4834821.1"/>
    <property type="molecule type" value="Genomic_DNA"/>
</dbReference>
<keyword evidence="5" id="KW-1185">Reference proteome</keyword>
<evidence type="ECO:0000259" key="3">
    <source>
        <dbReference type="PROSITE" id="PS50994"/>
    </source>
</evidence>
<accession>A0ABV9RKV6</accession>
<evidence type="ECO:0000256" key="2">
    <source>
        <dbReference type="SAM" id="MobiDB-lite"/>
    </source>
</evidence>
<feature type="non-terminal residue" evidence="4">
    <location>
        <position position="227"/>
    </location>
</feature>
<evidence type="ECO:0000256" key="1">
    <source>
        <dbReference type="ARBA" id="ARBA00002286"/>
    </source>
</evidence>
<sequence length="227" mass="25025">MIYPVVRELAADGVPVATACRVLKVSTSGFYDWRDRPSSPRERANLELVEVIRAIHDDSRGTYGSPRVHAELRLGAPQLVVSRKRVERLMRTHGIVGVHRRRRGGGHPPGPGCRTPRRLGRAALPRRGPERAVVLRHPQHRTGEGWLYCAVVLDVYSRRVVGWSIADLLRSDIVVDALEMACWRRKPAAHSLDGADTVVHSDHGSQGGFNWSSQHLDHGGVDGSASG</sequence>
<dbReference type="Gene3D" id="3.30.420.10">
    <property type="entry name" value="Ribonuclease H-like superfamily/Ribonuclease H"/>
    <property type="match status" value="1"/>
</dbReference>
<dbReference type="InterPro" id="IPR050900">
    <property type="entry name" value="Transposase_IS3/IS150/IS904"/>
</dbReference>
<dbReference type="Proteomes" id="UP001595909">
    <property type="component" value="Unassembled WGS sequence"/>
</dbReference>